<dbReference type="Proteomes" id="UP000677515">
    <property type="component" value="Chromosome"/>
</dbReference>
<gene>
    <name evidence="1" type="ORF">ERHA53_39790</name>
</gene>
<dbReference type="InterPro" id="IPR023138">
    <property type="entry name" value="NMB0513-like_sf"/>
</dbReference>
<dbReference type="InterPro" id="IPR007670">
    <property type="entry name" value="DUF596"/>
</dbReference>
<evidence type="ECO:0000313" key="1">
    <source>
        <dbReference type="EMBL" id="BCQ36636.1"/>
    </source>
</evidence>
<reference evidence="1 2" key="1">
    <citation type="submission" date="2021-01" db="EMBL/GenBank/DDBJ databases">
        <title>Complete genome sequence of Erwinia rhapontici MAFF 311153.</title>
        <authorList>
            <person name="Morohoshi T."/>
            <person name="Someya N."/>
        </authorList>
    </citation>
    <scope>NUCLEOTIDE SEQUENCE [LARGE SCALE GENOMIC DNA]</scope>
    <source>
        <strain evidence="1 2">MAFF 311153</strain>
    </source>
</reference>
<sequence length="120" mass="13420">MNKESIYSSVIASARGLSLGALWQHLEVECRSIADNSALRKELFFDLLQQLMKSGQVRLACDGTWLTGTVEEQLKCLNEAWPQPDSDDELDDLDDTGFWFLAKAPAGLVWITADGQEVWT</sequence>
<name>A0ABM7N5C7_ERWRD</name>
<accession>A0ABM7N5C7</accession>
<evidence type="ECO:0000313" key="2">
    <source>
        <dbReference type="Proteomes" id="UP000677515"/>
    </source>
</evidence>
<dbReference type="Pfam" id="PF04591">
    <property type="entry name" value="DUF596"/>
    <property type="match status" value="1"/>
</dbReference>
<keyword evidence="2" id="KW-1185">Reference proteome</keyword>
<dbReference type="SUPFAM" id="SSF160472">
    <property type="entry name" value="NMB0513-like"/>
    <property type="match status" value="1"/>
</dbReference>
<protein>
    <recommendedName>
        <fullName evidence="3">DUF596 domain-containing protein</fullName>
    </recommendedName>
</protein>
<proteinExistence type="predicted"/>
<dbReference type="RefSeq" id="WP_133842421.1">
    <property type="nucleotide sequence ID" value="NZ_AP024329.1"/>
</dbReference>
<dbReference type="Gene3D" id="1.10.3510.10">
    <property type="entry name" value="NMB0513-like"/>
    <property type="match status" value="1"/>
</dbReference>
<dbReference type="EMBL" id="AP024329">
    <property type="protein sequence ID" value="BCQ36636.1"/>
    <property type="molecule type" value="Genomic_DNA"/>
</dbReference>
<evidence type="ECO:0008006" key="3">
    <source>
        <dbReference type="Google" id="ProtNLM"/>
    </source>
</evidence>
<organism evidence="1 2">
    <name type="scientific">Erwinia rhapontici</name>
    <name type="common">Pectobacterium rhapontici</name>
    <dbReference type="NCBI Taxonomy" id="55212"/>
    <lineage>
        <taxon>Bacteria</taxon>
        <taxon>Pseudomonadati</taxon>
        <taxon>Pseudomonadota</taxon>
        <taxon>Gammaproteobacteria</taxon>
        <taxon>Enterobacterales</taxon>
        <taxon>Erwiniaceae</taxon>
        <taxon>Erwinia</taxon>
    </lineage>
</organism>